<name>A0A7G6RNB6_RHILV</name>
<protein>
    <submittedName>
        <fullName evidence="1">Uncharacterized protein</fullName>
    </submittedName>
</protein>
<proteinExistence type="predicted"/>
<accession>A0A7G6RNB6</accession>
<organism evidence="1 2">
    <name type="scientific">Rhizobium leguminosarum bv. viciae</name>
    <dbReference type="NCBI Taxonomy" id="387"/>
    <lineage>
        <taxon>Bacteria</taxon>
        <taxon>Pseudomonadati</taxon>
        <taxon>Pseudomonadota</taxon>
        <taxon>Alphaproteobacteria</taxon>
        <taxon>Hyphomicrobiales</taxon>
        <taxon>Rhizobiaceae</taxon>
        <taxon>Rhizobium/Agrobacterium group</taxon>
        <taxon>Rhizobium</taxon>
    </lineage>
</organism>
<evidence type="ECO:0000313" key="1">
    <source>
        <dbReference type="EMBL" id="QND43748.1"/>
    </source>
</evidence>
<geneLocation type="plasmid" evidence="1 2">
    <name>p_1</name>
</geneLocation>
<dbReference type="EMBL" id="CP050552">
    <property type="protein sequence ID" value="QND43748.1"/>
    <property type="molecule type" value="Genomic_DNA"/>
</dbReference>
<sequence>MNPPRHGVDQDVIPRRLSAKWLSLMNDDLLVLSCKFAIDIGLGAEALVILDDERQALLAGA</sequence>
<gene>
    <name evidence="1" type="ORF">HB770_30860</name>
</gene>
<dbReference type="AlphaFoldDB" id="A0A7G6RNB6"/>
<evidence type="ECO:0000313" key="2">
    <source>
        <dbReference type="Proteomes" id="UP000515518"/>
    </source>
</evidence>
<dbReference type="Proteomes" id="UP000515518">
    <property type="component" value="Plasmid p_1"/>
</dbReference>
<keyword evidence="1" id="KW-0614">Plasmid</keyword>
<reference evidence="2" key="1">
    <citation type="journal article" date="2020" name="Mol. Plant Microbe">
        <title>Rhizobial microsymbionts of the narrowly endemic Oxytropis species growing in Kamchatka are characterized by significant genetic diversity and possess a set of genes that are associated with T3SS and T6SS secretion systems and can affect the development of symbiosis.</title>
        <authorList>
            <person name="Safronova V."/>
            <person name="Guro P."/>
            <person name="Sazanova A."/>
            <person name="Kuznetsova I."/>
            <person name="Belimov A."/>
            <person name="Yakubov V."/>
            <person name="Chirak E."/>
            <person name="Afonin A."/>
            <person name="Gogolev Y."/>
            <person name="Andronov E."/>
            <person name="Tikhonovich I."/>
        </authorList>
    </citation>
    <scope>NUCLEOTIDE SEQUENCE [LARGE SCALE GENOMIC DNA]</scope>
    <source>
        <strain evidence="2">RCAM0610</strain>
        <plasmid evidence="2">p_1</plasmid>
    </source>
</reference>